<reference evidence="1 2" key="1">
    <citation type="journal article" date="2007" name="Genome Res.">
        <title>Genome characteristics of facultatively symbiotic Frankia sp. strains reflect host range and host plant biogeography.</title>
        <authorList>
            <person name="Normand P."/>
            <person name="Lapierre P."/>
            <person name="Tisa L.S."/>
            <person name="Gogarten J.P."/>
            <person name="Alloisio N."/>
            <person name="Bagnarol E."/>
            <person name="Bassi C.A."/>
            <person name="Berry A.M."/>
            <person name="Bickhart D.M."/>
            <person name="Choisne N."/>
            <person name="Couloux A."/>
            <person name="Cournoyer B."/>
            <person name="Cruveiller S."/>
            <person name="Daubin V."/>
            <person name="Demange N."/>
            <person name="Francino M.P."/>
            <person name="Goltsman E."/>
            <person name="Huang Y."/>
            <person name="Kopp O.R."/>
            <person name="Labarre L."/>
            <person name="Lapidus A."/>
            <person name="Lavire C."/>
            <person name="Marechal J."/>
            <person name="Martinez M."/>
            <person name="Mastronunzio J.E."/>
            <person name="Mullin B.C."/>
            <person name="Niemann J."/>
            <person name="Pujic P."/>
            <person name="Rawnsley T."/>
            <person name="Rouy Z."/>
            <person name="Schenowitz C."/>
            <person name="Sellstedt A."/>
            <person name="Tavares F."/>
            <person name="Tomkins J.P."/>
            <person name="Vallenet D."/>
            <person name="Valverde C."/>
            <person name="Wall L.G."/>
            <person name="Wang Y."/>
            <person name="Medigue C."/>
            <person name="Benson D.R."/>
        </authorList>
    </citation>
    <scope>NUCLEOTIDE SEQUENCE [LARGE SCALE GENOMIC DNA]</scope>
    <source>
        <strain evidence="2">DSM 45986 / CECT 9034 / ACN14a</strain>
    </source>
</reference>
<proteinExistence type="predicted"/>
<keyword evidence="2" id="KW-1185">Reference proteome</keyword>
<accession>Q0RUD1</accession>
<dbReference type="KEGG" id="fal:FRAAL0130"/>
<dbReference type="STRING" id="326424.FRAAL0130"/>
<gene>
    <name evidence="1" type="ordered locus">FRAAL0130</name>
</gene>
<organism evidence="1 2">
    <name type="scientific">Frankia alni (strain DSM 45986 / CECT 9034 / ACN14a)</name>
    <dbReference type="NCBI Taxonomy" id="326424"/>
    <lineage>
        <taxon>Bacteria</taxon>
        <taxon>Bacillati</taxon>
        <taxon>Actinomycetota</taxon>
        <taxon>Actinomycetes</taxon>
        <taxon>Frankiales</taxon>
        <taxon>Frankiaceae</taxon>
        <taxon>Frankia</taxon>
    </lineage>
</organism>
<dbReference type="EMBL" id="CT573213">
    <property type="protein sequence ID" value="CAJ58811.1"/>
    <property type="molecule type" value="Genomic_DNA"/>
</dbReference>
<sequence>MSPGPSRRRVSLQRAARASLVAGAPPAHVAAGEELAQPGHRTAPTPAPTVHDTVRLLRSAALSVVARPRESGRVSTAA</sequence>
<dbReference type="AlphaFoldDB" id="Q0RUD1"/>
<evidence type="ECO:0000313" key="1">
    <source>
        <dbReference type="EMBL" id="CAJ58811.1"/>
    </source>
</evidence>
<protein>
    <submittedName>
        <fullName evidence="1">Uncharacterized protein</fullName>
    </submittedName>
</protein>
<dbReference type="HOGENOM" id="CLU_2616843_0_0_11"/>
<name>Q0RUD1_FRAAA</name>
<evidence type="ECO:0000313" key="2">
    <source>
        <dbReference type="Proteomes" id="UP000000657"/>
    </source>
</evidence>
<dbReference type="Proteomes" id="UP000000657">
    <property type="component" value="Chromosome"/>
</dbReference>